<evidence type="ECO:0000256" key="1">
    <source>
        <dbReference type="ARBA" id="ARBA00001962"/>
    </source>
</evidence>
<dbReference type="PRINTS" id="PR00411">
    <property type="entry name" value="PNDRDTASEI"/>
</dbReference>
<dbReference type="PRINTS" id="PR00368">
    <property type="entry name" value="FADPNR"/>
</dbReference>
<evidence type="ECO:0000256" key="6">
    <source>
        <dbReference type="ARBA" id="ARBA00022827"/>
    </source>
</evidence>
<protein>
    <submittedName>
        <fullName evidence="11">FAD-dependent oxidoreductase</fullName>
    </submittedName>
</protein>
<comment type="caution">
    <text evidence="11">The sequence shown here is derived from an EMBL/GenBank/DDBJ whole genome shotgun (WGS) entry which is preliminary data.</text>
</comment>
<dbReference type="InterPro" id="IPR051285">
    <property type="entry name" value="NADH_oxidoreductase_modular"/>
</dbReference>
<evidence type="ECO:0000259" key="9">
    <source>
        <dbReference type="PROSITE" id="PS50902"/>
    </source>
</evidence>
<dbReference type="InterPro" id="IPR029039">
    <property type="entry name" value="Flavoprotein-like_sf"/>
</dbReference>
<accession>A0ABV1E7T9</accession>
<comment type="cofactor">
    <cofactor evidence="2">
        <name>FAD</name>
        <dbReference type="ChEBI" id="CHEBI:57692"/>
    </cofactor>
</comment>
<dbReference type="PANTHER" id="PTHR32145:SF11">
    <property type="entry name" value="DIFLAVIN FLAVOPROTEIN A 2-RELATED"/>
    <property type="match status" value="1"/>
</dbReference>
<dbReference type="PANTHER" id="PTHR32145">
    <property type="entry name" value="DIFLAVIN FLAVOPROTEIN A 2-RELATED"/>
    <property type="match status" value="1"/>
</dbReference>
<proteinExistence type="inferred from homology"/>
<dbReference type="Gene3D" id="3.50.50.60">
    <property type="entry name" value="FAD/NAD(P)-binding domain"/>
    <property type="match status" value="2"/>
</dbReference>
<dbReference type="PROSITE" id="PS50903">
    <property type="entry name" value="RUBREDOXIN_LIKE"/>
    <property type="match status" value="2"/>
</dbReference>
<evidence type="ECO:0000259" key="10">
    <source>
        <dbReference type="PROSITE" id="PS50903"/>
    </source>
</evidence>
<evidence type="ECO:0000256" key="5">
    <source>
        <dbReference type="ARBA" id="ARBA00022630"/>
    </source>
</evidence>
<evidence type="ECO:0000256" key="7">
    <source>
        <dbReference type="ARBA" id="ARBA00022982"/>
    </source>
</evidence>
<dbReference type="CDD" id="cd07709">
    <property type="entry name" value="flavodiiron_proteins_MBL-fold"/>
    <property type="match status" value="1"/>
</dbReference>
<comment type="cofactor">
    <cofactor evidence="1">
        <name>Fe cation</name>
        <dbReference type="ChEBI" id="CHEBI:24875"/>
    </cofactor>
</comment>
<evidence type="ECO:0000256" key="8">
    <source>
        <dbReference type="ARBA" id="ARBA00023004"/>
    </source>
</evidence>
<dbReference type="EMBL" id="JBBMFK010000004">
    <property type="protein sequence ID" value="MEQ2442511.1"/>
    <property type="molecule type" value="Genomic_DNA"/>
</dbReference>
<dbReference type="Gene3D" id="3.60.15.10">
    <property type="entry name" value="Ribonuclease Z/Hydroxyacylglutathione hydrolase-like"/>
    <property type="match status" value="1"/>
</dbReference>
<dbReference type="Proteomes" id="UP001464378">
    <property type="component" value="Unassembled WGS sequence"/>
</dbReference>
<feature type="domain" description="Flavodoxin-like" evidence="9">
    <location>
        <begin position="255"/>
        <end position="393"/>
    </location>
</feature>
<keyword evidence="6" id="KW-0274">FAD</keyword>
<dbReference type="Gene3D" id="3.30.390.30">
    <property type="match status" value="1"/>
</dbReference>
<gene>
    <name evidence="11" type="ORF">WMO64_03405</name>
</gene>
<evidence type="ECO:0000256" key="3">
    <source>
        <dbReference type="ARBA" id="ARBA00007121"/>
    </source>
</evidence>
<keyword evidence="5" id="KW-0285">Flavoprotein</keyword>
<evidence type="ECO:0000256" key="4">
    <source>
        <dbReference type="ARBA" id="ARBA00022448"/>
    </source>
</evidence>
<dbReference type="Pfam" id="PF07992">
    <property type="entry name" value="Pyr_redox_2"/>
    <property type="match status" value="1"/>
</dbReference>
<dbReference type="PROSITE" id="PS50902">
    <property type="entry name" value="FLAVODOXIN_LIKE"/>
    <property type="match status" value="1"/>
</dbReference>
<evidence type="ECO:0000313" key="12">
    <source>
        <dbReference type="Proteomes" id="UP001464378"/>
    </source>
</evidence>
<dbReference type="InterPro" id="IPR036188">
    <property type="entry name" value="FAD/NAD-bd_sf"/>
</dbReference>
<evidence type="ECO:0000256" key="2">
    <source>
        <dbReference type="ARBA" id="ARBA00001974"/>
    </source>
</evidence>
<dbReference type="SUPFAM" id="SSF51905">
    <property type="entry name" value="FAD/NAD(P)-binding domain"/>
    <property type="match status" value="2"/>
</dbReference>
<dbReference type="Pfam" id="PF19583">
    <property type="entry name" value="ODP"/>
    <property type="match status" value="1"/>
</dbReference>
<sequence length="929" mass="101165">MEAFELKKGFYFTGAIDHDLRVFDIIMYTEFGTTYNSYVLKTGKHTVLFETAKAKCCDDWLRKVGEITPIEEVDYLVVSHTEPDHSGSIERLLDLNPRLKIVATGCALGFLKEIVNKDFYSIAIKDGQTLELDGKTLEFIVVPNLHWPDTMYTYIREDKTLVTCDSFGSHYAMDEVVASKVTDREGYLRATKYYFDCIIGPYKRFMLAALKRVRQLELDMICPGHGPVLDCNIPWMLDTYEEWSTVINPNPRTTVIIPYVSAYGYTGKLAQAIAQGVKESGDIDVRTYDMVEADAAKVAEELLYADGFLLGTPTIVGEALKPIWDLTTGMFATTHGGKLASAFGSYGWSGEGVPHIMERLKQLKMKTVEPFRVRFKPSEGQMEQAREFGQNFGRTLLDNQTPVKRAPARKVKCKVCGAVFDEGMDVCPVCKVGPEFFVPLDQEAAPAAPKAGEKVRCKICGAVFDGSKERCPVCGVGPEHYVKLDEQKAAAPAKGGRKLVKCLVCGEIFDASLDTCPVCGVGRDKFVEVEEEKTTFRNDTQNSYVILGNGCAGVSAAEAIRERDKAGRILLISNEGPAYQRPMLTKAMLSGLTEEQMALHPAGWYEANNIVQILNRQVVSVDTGKKTVTLDGGDALPYTKLIFALGSECFIPPIPGHDQAGVVAIRRVADVEKIQAMGSALKRAVVIGGGVLGLEAAWELRKAKCEVTVLELAPQLMGRQLDDAAAQLLLKQCDKVGVRVETGVQIAAIEGDGKVTGVKLGTGEVIPADLVVVSCGVRANTAIAKAAGVETDRAIVVGENMETNLPGVYACGDCAQFGGVNFALWPEAQEQGKVAGACATGDLAAYKTISPILAFHGMDTELFSLGDPGKVPGTAYQTVEIRDDVQGNLERYYFTGGRLCGVILVGDQSKMADMIKAVEEKRPLSKFFA</sequence>
<reference evidence="11 12" key="1">
    <citation type="submission" date="2024-03" db="EMBL/GenBank/DDBJ databases">
        <title>Human intestinal bacterial collection.</title>
        <authorList>
            <person name="Pauvert C."/>
            <person name="Hitch T.C.A."/>
            <person name="Clavel T."/>
        </authorList>
    </citation>
    <scope>NUCLEOTIDE SEQUENCE [LARGE SCALE GENOMIC DNA]</scope>
    <source>
        <strain evidence="11 12">CLA-AP-H29</strain>
    </source>
</reference>
<evidence type="ECO:0000313" key="11">
    <source>
        <dbReference type="EMBL" id="MEQ2442511.1"/>
    </source>
</evidence>
<name>A0ABV1E7T9_9FIRM</name>
<dbReference type="Pfam" id="PF18267">
    <property type="entry name" value="Rubredoxin_C"/>
    <property type="match status" value="1"/>
</dbReference>
<dbReference type="InterPro" id="IPR041575">
    <property type="entry name" value="Rubredoxin_C"/>
</dbReference>
<dbReference type="SUPFAM" id="SSF52218">
    <property type="entry name" value="Flavoproteins"/>
    <property type="match status" value="1"/>
</dbReference>
<dbReference type="CDD" id="cd00350">
    <property type="entry name" value="rubredoxin_like"/>
    <property type="match status" value="2"/>
</dbReference>
<dbReference type="InterPro" id="IPR001279">
    <property type="entry name" value="Metallo-B-lactamas"/>
</dbReference>
<organism evidence="11 12">
    <name type="scientific">Pseudoflavonifractor intestinihominis</name>
    <dbReference type="NCBI Taxonomy" id="3133171"/>
    <lineage>
        <taxon>Bacteria</taxon>
        <taxon>Bacillati</taxon>
        <taxon>Bacillota</taxon>
        <taxon>Clostridia</taxon>
        <taxon>Eubacteriales</taxon>
        <taxon>Oscillospiraceae</taxon>
        <taxon>Pseudoflavonifractor</taxon>
    </lineage>
</organism>
<feature type="domain" description="Rubredoxin-like" evidence="10">
    <location>
        <begin position="497"/>
        <end position="529"/>
    </location>
</feature>
<dbReference type="InterPro" id="IPR023753">
    <property type="entry name" value="FAD/NAD-binding_dom"/>
</dbReference>
<dbReference type="InterPro" id="IPR036866">
    <property type="entry name" value="RibonucZ/Hydroxyglut_hydro"/>
</dbReference>
<dbReference type="InterPro" id="IPR024934">
    <property type="entry name" value="Rubredoxin-like_dom"/>
</dbReference>
<dbReference type="InterPro" id="IPR045761">
    <property type="entry name" value="ODP_dom"/>
</dbReference>
<dbReference type="RefSeq" id="WP_349231015.1">
    <property type="nucleotide sequence ID" value="NZ_JBBMFK010000004.1"/>
</dbReference>
<dbReference type="InterPro" id="IPR016156">
    <property type="entry name" value="FAD/NAD-linked_Rdtase_dimer_sf"/>
</dbReference>
<comment type="similarity">
    <text evidence="3">In the N-terminal section; belongs to the zinc metallo-hydrolase group 3 family.</text>
</comment>
<keyword evidence="8" id="KW-0408">Iron</keyword>
<feature type="domain" description="Rubredoxin-like" evidence="10">
    <location>
        <begin position="452"/>
        <end position="484"/>
    </location>
</feature>
<dbReference type="SUPFAM" id="SSF57802">
    <property type="entry name" value="Rubredoxin-like"/>
    <property type="match status" value="3"/>
</dbReference>
<dbReference type="Pfam" id="PF00258">
    <property type="entry name" value="Flavodoxin_1"/>
    <property type="match status" value="1"/>
</dbReference>
<dbReference type="Gene3D" id="2.20.28.10">
    <property type="match status" value="1"/>
</dbReference>
<keyword evidence="7" id="KW-0249">Electron transport</keyword>
<keyword evidence="4" id="KW-0813">Transport</keyword>
<dbReference type="SUPFAM" id="SSF56281">
    <property type="entry name" value="Metallo-hydrolase/oxidoreductase"/>
    <property type="match status" value="1"/>
</dbReference>
<dbReference type="Gene3D" id="3.40.50.360">
    <property type="match status" value="1"/>
</dbReference>
<keyword evidence="12" id="KW-1185">Reference proteome</keyword>
<dbReference type="InterPro" id="IPR008254">
    <property type="entry name" value="Flavodoxin/NO_synth"/>
</dbReference>
<dbReference type="SMART" id="SM00849">
    <property type="entry name" value="Lactamase_B"/>
    <property type="match status" value="1"/>
</dbReference>